<dbReference type="Pfam" id="PF00496">
    <property type="entry name" value="SBP_bac_5"/>
    <property type="match status" value="1"/>
</dbReference>
<name>A0ABU1SFG1_9MICO</name>
<evidence type="ECO:0000259" key="3">
    <source>
        <dbReference type="Pfam" id="PF00496"/>
    </source>
</evidence>
<feature type="chain" id="PRO_5047100629" evidence="2">
    <location>
        <begin position="28"/>
        <end position="570"/>
    </location>
</feature>
<dbReference type="PIRSF" id="PIRSF002741">
    <property type="entry name" value="MppA"/>
    <property type="match status" value="1"/>
</dbReference>
<organism evidence="4 5">
    <name type="scientific">Microbacterium resistens</name>
    <dbReference type="NCBI Taxonomy" id="156977"/>
    <lineage>
        <taxon>Bacteria</taxon>
        <taxon>Bacillati</taxon>
        <taxon>Actinomycetota</taxon>
        <taxon>Actinomycetes</taxon>
        <taxon>Micrococcales</taxon>
        <taxon>Microbacteriaceae</taxon>
        <taxon>Microbacterium</taxon>
    </lineage>
</organism>
<dbReference type="InterPro" id="IPR039424">
    <property type="entry name" value="SBP_5"/>
</dbReference>
<dbReference type="SUPFAM" id="SSF53850">
    <property type="entry name" value="Periplasmic binding protein-like II"/>
    <property type="match status" value="1"/>
</dbReference>
<comment type="caution">
    <text evidence="4">The sequence shown here is derived from an EMBL/GenBank/DDBJ whole genome shotgun (WGS) entry which is preliminary data.</text>
</comment>
<feature type="signal peptide" evidence="2">
    <location>
        <begin position="1"/>
        <end position="27"/>
    </location>
</feature>
<dbReference type="EMBL" id="JAVDUM010000013">
    <property type="protein sequence ID" value="MDR6868320.1"/>
    <property type="molecule type" value="Genomic_DNA"/>
</dbReference>
<feature type="domain" description="Solute-binding protein family 5" evidence="3">
    <location>
        <begin position="106"/>
        <end position="479"/>
    </location>
</feature>
<dbReference type="Gene3D" id="3.10.105.10">
    <property type="entry name" value="Dipeptide-binding Protein, Domain 3"/>
    <property type="match status" value="1"/>
</dbReference>
<evidence type="ECO:0000313" key="4">
    <source>
        <dbReference type="EMBL" id="MDR6868320.1"/>
    </source>
</evidence>
<dbReference type="PANTHER" id="PTHR30290">
    <property type="entry name" value="PERIPLASMIC BINDING COMPONENT OF ABC TRANSPORTER"/>
    <property type="match status" value="1"/>
</dbReference>
<evidence type="ECO:0000256" key="2">
    <source>
        <dbReference type="SAM" id="SignalP"/>
    </source>
</evidence>
<protein>
    <submittedName>
        <fullName evidence="4">Peptide/nickel transport system substrate-binding protein</fullName>
    </submittedName>
</protein>
<feature type="region of interest" description="Disordered" evidence="1">
    <location>
        <begin position="29"/>
        <end position="56"/>
    </location>
</feature>
<gene>
    <name evidence="4" type="ORF">J2Y69_002934</name>
</gene>
<dbReference type="PROSITE" id="PS51257">
    <property type="entry name" value="PROKAR_LIPOPROTEIN"/>
    <property type="match status" value="1"/>
</dbReference>
<evidence type="ECO:0000313" key="5">
    <source>
        <dbReference type="Proteomes" id="UP001259347"/>
    </source>
</evidence>
<dbReference type="RefSeq" id="WP_310022006.1">
    <property type="nucleotide sequence ID" value="NZ_JAVDUM010000013.1"/>
</dbReference>
<dbReference type="InterPro" id="IPR030678">
    <property type="entry name" value="Peptide/Ni-bd"/>
</dbReference>
<keyword evidence="5" id="KW-1185">Reference proteome</keyword>
<reference evidence="4 5" key="1">
    <citation type="submission" date="2023-07" db="EMBL/GenBank/DDBJ databases">
        <title>Sorghum-associated microbial communities from plants grown in Nebraska, USA.</title>
        <authorList>
            <person name="Schachtman D."/>
        </authorList>
    </citation>
    <scope>NUCLEOTIDE SEQUENCE [LARGE SCALE GENOMIC DNA]</scope>
    <source>
        <strain evidence="4 5">2980</strain>
    </source>
</reference>
<keyword evidence="2" id="KW-0732">Signal</keyword>
<evidence type="ECO:0000256" key="1">
    <source>
        <dbReference type="SAM" id="MobiDB-lite"/>
    </source>
</evidence>
<sequence>MKRHQKLMGVVALGGALALAISGCASGSNNGNGSGGDTKPAEVKQADYNPQPRENLKEGGTVRFRINEITPQMNAFSSDASADTTRLAAWYTPQVLLVDPDGTVKPNPAYLDKWDITTENGKTVITMKVNEKAVWNDGTPIDWTAFDATWKANNGTNEAFQVNSTDKYKDIESVAKGETDKDVIVTFKGEFAWPKAVFTSILHPAVTTPEAFNTSFLENARPEWGAGPYKLTNYDVKGQTATLEPNEKWWGDKPLLDKVTFTGLDTTAGINAFKNGEIDAVETPNKDAIAQVADMKDVVTYRAARTSKTVLLLDADKPQFQDIKVREAFFLGANLDQLKQVIWNGLDYSEESVGTLNNYRFQDGFQDSYKEAGLKFDLEGAKKLLDDAGWKEGSDGIREKDGVKLSVIFPTHNDSPTIQAMLKALQQQEKAIGIDMKIEQRPTADFSTDFTTKNWDAFSLQFTDGDPFGPANFCQLYCSDSSLNLSGTGSAEIDKKIADEVESQTTPEAWTAASMKLETEIVKETWGVIPIYNGPWIVTAKKGLANLTPEPYVGLDLFGITPVENVGWEK</sequence>
<dbReference type="CDD" id="cd08501">
    <property type="entry name" value="PBP2_Lpqw"/>
    <property type="match status" value="1"/>
</dbReference>
<accession>A0ABU1SFG1</accession>
<dbReference type="Proteomes" id="UP001259347">
    <property type="component" value="Unassembled WGS sequence"/>
</dbReference>
<dbReference type="InterPro" id="IPR000914">
    <property type="entry name" value="SBP_5_dom"/>
</dbReference>
<dbReference type="Gene3D" id="3.90.76.10">
    <property type="entry name" value="Dipeptide-binding Protein, Domain 1"/>
    <property type="match status" value="1"/>
</dbReference>
<dbReference type="Gene3D" id="3.40.190.10">
    <property type="entry name" value="Periplasmic binding protein-like II"/>
    <property type="match status" value="1"/>
</dbReference>
<proteinExistence type="predicted"/>
<dbReference type="PANTHER" id="PTHR30290:SF65">
    <property type="entry name" value="MONOACYL PHOSPHATIDYLINOSITOL TETRAMANNOSIDE-BINDING PROTEIN LPQW-RELATED"/>
    <property type="match status" value="1"/>
</dbReference>